<evidence type="ECO:0000256" key="2">
    <source>
        <dbReference type="ARBA" id="ARBA00022519"/>
    </source>
</evidence>
<dbReference type="NCBIfam" id="NF003439">
    <property type="entry name" value="PRK04968.1"/>
    <property type="match status" value="1"/>
</dbReference>
<dbReference type="CDD" id="cd16323">
    <property type="entry name" value="Syd"/>
    <property type="match status" value="1"/>
</dbReference>
<dbReference type="EMBL" id="BNAH01000004">
    <property type="protein sequence ID" value="GHE85242.1"/>
    <property type="molecule type" value="Genomic_DNA"/>
</dbReference>
<sequence length="192" mass="22108">MLNSSLSSSLCLFSQQYVAAYQKQFNHLPLTEVDEQWPSPCIVNSFDEQLNEWQPQVIANPLSFTNVEQALGVELHEDICQYFTTLFSESMPANCEHGELSLLFAWSEDDFVRLQENIIGHILMKQKLKQKITVFFAVTDDDNFLLSVDNNDGSVWVERIGCEPHKKLADSLNEFIKSLTPFIYIEELHKKT</sequence>
<dbReference type="RefSeq" id="WP_229817096.1">
    <property type="nucleotide sequence ID" value="NZ_BNAH01000004.1"/>
</dbReference>
<dbReference type="HAMAP" id="MF_01104">
    <property type="entry name" value="Syd"/>
    <property type="match status" value="1"/>
</dbReference>
<dbReference type="Proteomes" id="UP000626370">
    <property type="component" value="Unassembled WGS sequence"/>
</dbReference>
<protein>
    <recommendedName>
        <fullName evidence="4">Protein Syd</fullName>
    </recommendedName>
</protein>
<evidence type="ECO:0000313" key="5">
    <source>
        <dbReference type="EMBL" id="GHE85242.1"/>
    </source>
</evidence>
<dbReference type="InterPro" id="IPR038228">
    <property type="entry name" value="Syd_sf"/>
</dbReference>
<proteinExistence type="inferred from homology"/>
<evidence type="ECO:0000256" key="1">
    <source>
        <dbReference type="ARBA" id="ARBA00022475"/>
    </source>
</evidence>
<dbReference type="InterPro" id="IPR009948">
    <property type="entry name" value="Syd"/>
</dbReference>
<keyword evidence="1 4" id="KW-1003">Cell membrane</keyword>
<evidence type="ECO:0000256" key="4">
    <source>
        <dbReference type="HAMAP-Rule" id="MF_01104"/>
    </source>
</evidence>
<reference evidence="6" key="1">
    <citation type="journal article" date="2019" name="Int. J. Syst. Evol. Microbiol.">
        <title>The Global Catalogue of Microorganisms (GCM) 10K type strain sequencing project: providing services to taxonomists for standard genome sequencing and annotation.</title>
        <authorList>
            <consortium name="The Broad Institute Genomics Platform"/>
            <consortium name="The Broad Institute Genome Sequencing Center for Infectious Disease"/>
            <person name="Wu L."/>
            <person name="Ma J."/>
        </authorList>
    </citation>
    <scope>NUCLEOTIDE SEQUENCE [LARGE SCALE GENOMIC DNA]</scope>
    <source>
        <strain evidence="6">CGMCC 1.15922</strain>
    </source>
</reference>
<evidence type="ECO:0000256" key="3">
    <source>
        <dbReference type="ARBA" id="ARBA00023136"/>
    </source>
</evidence>
<dbReference type="Pfam" id="PF07348">
    <property type="entry name" value="Syd"/>
    <property type="match status" value="1"/>
</dbReference>
<accession>A0ABQ3IKA6</accession>
<dbReference type="Gene3D" id="3.40.1580.20">
    <property type="entry name" value="Syd protein"/>
    <property type="match status" value="1"/>
</dbReference>
<organism evidence="5 6">
    <name type="scientific">Thalassotalea profundi</name>
    <dbReference type="NCBI Taxonomy" id="2036687"/>
    <lineage>
        <taxon>Bacteria</taxon>
        <taxon>Pseudomonadati</taxon>
        <taxon>Pseudomonadota</taxon>
        <taxon>Gammaproteobacteria</taxon>
        <taxon>Alteromonadales</taxon>
        <taxon>Colwelliaceae</taxon>
        <taxon>Thalassotalea</taxon>
    </lineage>
</organism>
<evidence type="ECO:0000313" key="6">
    <source>
        <dbReference type="Proteomes" id="UP000626370"/>
    </source>
</evidence>
<comment type="similarity">
    <text evidence="4">Belongs to the Syd family.</text>
</comment>
<keyword evidence="6" id="KW-1185">Reference proteome</keyword>
<comment type="function">
    <text evidence="4">Interacts with the SecY protein in vivo. May bind preferentially to an uncomplexed state of SecY, thus functioning either as a chelating agent for excess SecY in the cell or as a regulatory factor that negatively controls the translocase function.</text>
</comment>
<gene>
    <name evidence="4 5" type="primary">syd</name>
    <name evidence="5" type="ORF">GCM10011501_12780</name>
</gene>
<name>A0ABQ3IKA6_9GAMM</name>
<keyword evidence="3 4" id="KW-0472">Membrane</keyword>
<keyword evidence="2 4" id="KW-0997">Cell inner membrane</keyword>
<comment type="caution">
    <text evidence="5">The sequence shown here is derived from an EMBL/GenBank/DDBJ whole genome shotgun (WGS) entry which is preliminary data.</text>
</comment>
<comment type="subcellular location">
    <subcellularLocation>
        <location evidence="4">Cell inner membrane</location>
        <topology evidence="4">Peripheral membrane protein</topology>
        <orientation evidence="4">Cytoplasmic side</orientation>
    </subcellularLocation>
    <text evidence="4">Loosely associated with the cytoplasmic side of the inner membrane, probably via SecY.</text>
</comment>